<protein>
    <submittedName>
        <fullName evidence="2">Uncharacterized protein</fullName>
    </submittedName>
</protein>
<name>A0A1J4TSW1_9BACT</name>
<keyword evidence="1" id="KW-0812">Transmembrane</keyword>
<dbReference type="Proteomes" id="UP000183120">
    <property type="component" value="Unassembled WGS sequence"/>
</dbReference>
<proteinExistence type="predicted"/>
<sequence length="124" mass="14127">MVVTSMIVGQVLNNLFPVLMKEYNNPSLFRPWSDPLMSLFFLYPFILAIILSIVWEKTNKLFSGNTPTEKSFKFALSYWVVANITGMLISYSTFPVSFLMIVSWSISSLFTVMAGAYVIVRMSK</sequence>
<keyword evidence="1" id="KW-1133">Transmembrane helix</keyword>
<accession>A0A1J4TSW1</accession>
<evidence type="ECO:0000313" key="3">
    <source>
        <dbReference type="Proteomes" id="UP000183120"/>
    </source>
</evidence>
<feature type="transmembrane region" description="Helical" evidence="1">
    <location>
        <begin position="36"/>
        <end position="55"/>
    </location>
</feature>
<feature type="transmembrane region" description="Helical" evidence="1">
    <location>
        <begin position="76"/>
        <end position="94"/>
    </location>
</feature>
<comment type="caution">
    <text evidence="2">The sequence shown here is derived from an EMBL/GenBank/DDBJ whole genome shotgun (WGS) entry which is preliminary data.</text>
</comment>
<evidence type="ECO:0000256" key="1">
    <source>
        <dbReference type="SAM" id="Phobius"/>
    </source>
</evidence>
<organism evidence="2 3">
    <name type="scientific">Candidatus Gottesmanbacteria bacterium CG1_02_37_22</name>
    <dbReference type="NCBI Taxonomy" id="1805209"/>
    <lineage>
        <taxon>Bacteria</taxon>
        <taxon>Candidatus Gottesmaniibacteriota</taxon>
    </lineage>
</organism>
<feature type="transmembrane region" description="Helical" evidence="1">
    <location>
        <begin position="100"/>
        <end position="120"/>
    </location>
</feature>
<reference evidence="2 3" key="1">
    <citation type="journal article" date="2016" name="Environ. Microbiol.">
        <title>Genomic resolution of a cold subsurface aquifer community provides metabolic insights for novel microbes adapted to high CO concentrations.</title>
        <authorList>
            <person name="Probst A.J."/>
            <person name="Castelle C.J."/>
            <person name="Singh A."/>
            <person name="Brown C.T."/>
            <person name="Anantharaman K."/>
            <person name="Sharon I."/>
            <person name="Hug L.A."/>
            <person name="Burstein D."/>
            <person name="Emerson J.B."/>
            <person name="Thomas B.C."/>
            <person name="Banfield J.F."/>
        </authorList>
    </citation>
    <scope>NUCLEOTIDE SEQUENCE [LARGE SCALE GENOMIC DNA]</scope>
    <source>
        <strain evidence="2">CG1_02_37_22</strain>
    </source>
</reference>
<dbReference type="EMBL" id="MNUY01000052">
    <property type="protein sequence ID" value="OIO13717.1"/>
    <property type="molecule type" value="Genomic_DNA"/>
</dbReference>
<dbReference type="AlphaFoldDB" id="A0A1J4TSW1"/>
<keyword evidence="1" id="KW-0472">Membrane</keyword>
<evidence type="ECO:0000313" key="2">
    <source>
        <dbReference type="EMBL" id="OIO13717.1"/>
    </source>
</evidence>
<gene>
    <name evidence="2" type="ORF">AUJ73_03410</name>
</gene>